<dbReference type="AlphaFoldDB" id="A0AAT9FMQ9"/>
<evidence type="ECO:0000259" key="2">
    <source>
        <dbReference type="Pfam" id="PF07883"/>
    </source>
</evidence>
<dbReference type="Gene3D" id="2.60.120.620">
    <property type="entry name" value="q2cbj1_9rhob like domain"/>
    <property type="match status" value="1"/>
</dbReference>
<dbReference type="Gene3D" id="2.60.120.10">
    <property type="entry name" value="Jelly Rolls"/>
    <property type="match status" value="2"/>
</dbReference>
<dbReference type="InterPro" id="IPR011051">
    <property type="entry name" value="RmlC_Cupin_sf"/>
</dbReference>
<organism evidence="3">
    <name type="scientific">Oceaniferula spumae</name>
    <dbReference type="NCBI Taxonomy" id="2979115"/>
    <lineage>
        <taxon>Bacteria</taxon>
        <taxon>Pseudomonadati</taxon>
        <taxon>Verrucomicrobiota</taxon>
        <taxon>Verrucomicrobiia</taxon>
        <taxon>Verrucomicrobiales</taxon>
        <taxon>Verrucomicrobiaceae</taxon>
        <taxon>Oceaniferula</taxon>
    </lineage>
</organism>
<feature type="domain" description="Cupin type-2" evidence="2">
    <location>
        <begin position="300"/>
        <end position="371"/>
    </location>
</feature>
<dbReference type="Pfam" id="PF05721">
    <property type="entry name" value="PhyH"/>
    <property type="match status" value="1"/>
</dbReference>
<dbReference type="InterPro" id="IPR008775">
    <property type="entry name" value="Phytyl_CoA_dOase-like"/>
</dbReference>
<dbReference type="PANTHER" id="PTHR20883:SF48">
    <property type="entry name" value="ECTOINE DIOXYGENASE"/>
    <property type="match status" value="1"/>
</dbReference>
<gene>
    <name evidence="3" type="ORF">NT6N_22840</name>
</gene>
<dbReference type="EMBL" id="AP026866">
    <property type="protein sequence ID" value="BDS07244.1"/>
    <property type="molecule type" value="Genomic_DNA"/>
</dbReference>
<name>A0AAT9FMQ9_9BACT</name>
<dbReference type="PANTHER" id="PTHR20883">
    <property type="entry name" value="PHYTANOYL-COA DIOXYGENASE DOMAIN CONTAINING 1"/>
    <property type="match status" value="1"/>
</dbReference>
<dbReference type="SUPFAM" id="SSF51182">
    <property type="entry name" value="RmlC-like cupins"/>
    <property type="match status" value="2"/>
</dbReference>
<proteinExistence type="predicted"/>
<dbReference type="GO" id="GO:0005506">
    <property type="term" value="F:iron ion binding"/>
    <property type="evidence" value="ECO:0007669"/>
    <property type="project" value="UniProtKB-ARBA"/>
</dbReference>
<reference evidence="3" key="1">
    <citation type="submission" date="2024-07" db="EMBL/GenBank/DDBJ databases">
        <title>Complete genome sequence of Verrucomicrobiaceae bacterium NT6N.</title>
        <authorList>
            <person name="Huang C."/>
            <person name="Takami H."/>
            <person name="Hamasaki K."/>
        </authorList>
    </citation>
    <scope>NUCLEOTIDE SEQUENCE</scope>
    <source>
        <strain evidence="3">NT6N</strain>
    </source>
</reference>
<evidence type="ECO:0000313" key="3">
    <source>
        <dbReference type="EMBL" id="BDS07244.1"/>
    </source>
</evidence>
<dbReference type="InterPro" id="IPR013096">
    <property type="entry name" value="Cupin_2"/>
</dbReference>
<dbReference type="KEGG" id="osu:NT6N_22840"/>
<accession>A0AAT9FMQ9</accession>
<dbReference type="CDD" id="cd02208">
    <property type="entry name" value="cupin_RmlC-like"/>
    <property type="match status" value="1"/>
</dbReference>
<sequence length="534" mass="59588">MSDDPFSNDGFSVVPGLLDAQEVQEARHVLGSMPKVTPCIWDKELAASSANFHHLATHPRILELLRPLLGENIILWGACYLERVPGQVHPWHTDIESSRPEGGFVTVWIGLEGTNQASSLKLVPGTHKLGRTLQECMQIHDKNRETTTDADVESWAGELAQDSSKIVQPDVTDGDAIVFDGRLWHGSSNDNKTEVRRSLIFQYAVADAPVFVPDFSHLEWPFKLFTHPRPPCIAVSGEADNHANVLAEAPPQLGQGKDRLESAVHRIDPDLAIEEGKIIRQRHLLLGATPNMPHLSSHFSVLAPGQRPHPPHTHVEEEILIVLRGKAELSCADETGAMTPHEVTAGDFVYYPAFHRHTISNPGTEPVVYLMFKWLAFRETVHSALPHQLGRVDRLEDESLGEQGFQTRECFGEASHHLKKFHAHISTLLPDGGYAEHCDEHDIAIIVTEGEIKTLDTTIRAGEMVWITAGDPHGMENPGDQPARYLVLEFHGENCSGDYAKFEQREARKRKKLLKGRSPKRVLRNIRRLFGVKS</sequence>
<feature type="domain" description="Cupin type-2" evidence="2">
    <location>
        <begin position="427"/>
        <end position="488"/>
    </location>
</feature>
<dbReference type="Pfam" id="PF07883">
    <property type="entry name" value="Cupin_2"/>
    <property type="match status" value="2"/>
</dbReference>
<dbReference type="InterPro" id="IPR014710">
    <property type="entry name" value="RmlC-like_jellyroll"/>
</dbReference>
<comment type="cofactor">
    <cofactor evidence="1">
        <name>Fe(2+)</name>
        <dbReference type="ChEBI" id="CHEBI:29033"/>
    </cofactor>
</comment>
<protein>
    <recommendedName>
        <fullName evidence="2">Cupin type-2 domain-containing protein</fullName>
    </recommendedName>
</protein>
<evidence type="ECO:0000256" key="1">
    <source>
        <dbReference type="ARBA" id="ARBA00001954"/>
    </source>
</evidence>
<dbReference type="SUPFAM" id="SSF51197">
    <property type="entry name" value="Clavaminate synthase-like"/>
    <property type="match status" value="1"/>
</dbReference>
<dbReference type="GO" id="GO:0016706">
    <property type="term" value="F:2-oxoglutarate-dependent dioxygenase activity"/>
    <property type="evidence" value="ECO:0007669"/>
    <property type="project" value="UniProtKB-ARBA"/>
</dbReference>